<dbReference type="OrthoDB" id="159453at2"/>
<evidence type="ECO:0000313" key="2">
    <source>
        <dbReference type="Proteomes" id="UP000325763"/>
    </source>
</evidence>
<evidence type="ECO:0000313" key="1">
    <source>
        <dbReference type="EMBL" id="QEV37549.1"/>
    </source>
</evidence>
<dbReference type="EMBL" id="CP023747">
    <property type="protein sequence ID" value="QEV37549.1"/>
    <property type="molecule type" value="Genomic_DNA"/>
</dbReference>
<accession>A0A5P2W237</accession>
<sequence length="125" mass="14132">MLRRLYTEVGNGGFGPESGLASLTDGNRTPFHPVDWPSAVRTHERQRLQGLPASWLHLTSGGCSMEWYVSLLAVGNPVLLHDAGGWDPTWGRRPHDGLRHASHSLRRWLWTWANRGNVWDDVLSR</sequence>
<protein>
    <submittedName>
        <fullName evidence="1">Uncharacterized protein</fullName>
    </submittedName>
</protein>
<reference evidence="1 2" key="1">
    <citation type="submission" date="2017-09" db="EMBL/GenBank/DDBJ databases">
        <title>Streptomyces genome completion.</title>
        <authorList>
            <person name="Lee N."/>
            <person name="Cho B.-K."/>
        </authorList>
    </citation>
    <scope>NUCLEOTIDE SEQUENCE [LARGE SCALE GENOMIC DNA]</scope>
    <source>
        <strain evidence="1 2">ATCC 14899</strain>
    </source>
</reference>
<proteinExistence type="predicted"/>
<gene>
    <name evidence="1" type="ORF">CP978_02440</name>
</gene>
<dbReference type="Proteomes" id="UP000325763">
    <property type="component" value="Chromosome"/>
</dbReference>
<dbReference type="AlphaFoldDB" id="A0A5P2W237"/>
<name>A0A5P2W237_9ACTN</name>
<dbReference type="KEGG" id="snq:CP978_02440"/>
<organism evidence="1 2">
    <name type="scientific">Streptomyces nodosus</name>
    <dbReference type="NCBI Taxonomy" id="40318"/>
    <lineage>
        <taxon>Bacteria</taxon>
        <taxon>Bacillati</taxon>
        <taxon>Actinomycetota</taxon>
        <taxon>Actinomycetes</taxon>
        <taxon>Kitasatosporales</taxon>
        <taxon>Streptomycetaceae</taxon>
        <taxon>Streptomyces</taxon>
    </lineage>
</organism>
<dbReference type="RefSeq" id="WP_052453955.1">
    <property type="nucleotide sequence ID" value="NZ_CP009313.1"/>
</dbReference>